<accession>A0A4Y7TQB6</accession>
<dbReference type="GO" id="GO:0005085">
    <property type="term" value="F:guanyl-nucleotide exchange factor activity"/>
    <property type="evidence" value="ECO:0007669"/>
    <property type="project" value="TreeGrafter"/>
</dbReference>
<dbReference type="EMBL" id="QPFP01000006">
    <property type="protein sequence ID" value="TEB36144.1"/>
    <property type="molecule type" value="Genomic_DNA"/>
</dbReference>
<dbReference type="Pfam" id="PF04603">
    <property type="entry name" value="Mog1"/>
    <property type="match status" value="1"/>
</dbReference>
<dbReference type="PANTHER" id="PTHR15837">
    <property type="entry name" value="RAN GUANINE NUCLEOTIDE RELEASE FACTOR"/>
    <property type="match status" value="1"/>
</dbReference>
<dbReference type="OrthoDB" id="10255285at2759"/>
<dbReference type="Gene3D" id="3.40.1000.10">
    <property type="entry name" value="Mog1/PsbP, alpha/beta/alpha sandwich"/>
    <property type="match status" value="1"/>
</dbReference>
<dbReference type="GO" id="GO:0005634">
    <property type="term" value="C:nucleus"/>
    <property type="evidence" value="ECO:0007669"/>
    <property type="project" value="TreeGrafter"/>
</dbReference>
<dbReference type="Proteomes" id="UP000298030">
    <property type="component" value="Unassembled WGS sequence"/>
</dbReference>
<comment type="caution">
    <text evidence="4">The sequence shown here is derived from an EMBL/GenBank/DDBJ whole genome shotgun (WGS) entry which is preliminary data.</text>
</comment>
<gene>
    <name evidence="4" type="ORF">FA13DRAFT_1230820</name>
</gene>
<dbReference type="STRING" id="71717.A0A4Y7TQB6"/>
<evidence type="ECO:0000256" key="3">
    <source>
        <dbReference type="ARBA" id="ARBA00022927"/>
    </source>
</evidence>
<evidence type="ECO:0000256" key="1">
    <source>
        <dbReference type="ARBA" id="ARBA00010307"/>
    </source>
</evidence>
<evidence type="ECO:0000313" key="5">
    <source>
        <dbReference type="Proteomes" id="UP000298030"/>
    </source>
</evidence>
<name>A0A4Y7TQB6_COPMI</name>
<dbReference type="GO" id="GO:0006606">
    <property type="term" value="P:protein import into nucleus"/>
    <property type="evidence" value="ECO:0007669"/>
    <property type="project" value="TreeGrafter"/>
</dbReference>
<protein>
    <submittedName>
        <fullName evidence="4">Mog1p/PsbP-like protein</fullName>
    </submittedName>
</protein>
<proteinExistence type="inferred from homology"/>
<reference evidence="4 5" key="1">
    <citation type="journal article" date="2019" name="Nat. Ecol. Evol.">
        <title>Megaphylogeny resolves global patterns of mushroom evolution.</title>
        <authorList>
            <person name="Varga T."/>
            <person name="Krizsan K."/>
            <person name="Foldi C."/>
            <person name="Dima B."/>
            <person name="Sanchez-Garcia M."/>
            <person name="Sanchez-Ramirez S."/>
            <person name="Szollosi G.J."/>
            <person name="Szarkandi J.G."/>
            <person name="Papp V."/>
            <person name="Albert L."/>
            <person name="Andreopoulos W."/>
            <person name="Angelini C."/>
            <person name="Antonin V."/>
            <person name="Barry K.W."/>
            <person name="Bougher N.L."/>
            <person name="Buchanan P."/>
            <person name="Buyck B."/>
            <person name="Bense V."/>
            <person name="Catcheside P."/>
            <person name="Chovatia M."/>
            <person name="Cooper J."/>
            <person name="Damon W."/>
            <person name="Desjardin D."/>
            <person name="Finy P."/>
            <person name="Geml J."/>
            <person name="Haridas S."/>
            <person name="Hughes K."/>
            <person name="Justo A."/>
            <person name="Karasinski D."/>
            <person name="Kautmanova I."/>
            <person name="Kiss B."/>
            <person name="Kocsube S."/>
            <person name="Kotiranta H."/>
            <person name="LaButti K.M."/>
            <person name="Lechner B.E."/>
            <person name="Liimatainen K."/>
            <person name="Lipzen A."/>
            <person name="Lukacs Z."/>
            <person name="Mihaltcheva S."/>
            <person name="Morgado L.N."/>
            <person name="Niskanen T."/>
            <person name="Noordeloos M.E."/>
            <person name="Ohm R.A."/>
            <person name="Ortiz-Santana B."/>
            <person name="Ovrebo C."/>
            <person name="Racz N."/>
            <person name="Riley R."/>
            <person name="Savchenko A."/>
            <person name="Shiryaev A."/>
            <person name="Soop K."/>
            <person name="Spirin V."/>
            <person name="Szebenyi C."/>
            <person name="Tomsovsky M."/>
            <person name="Tulloss R.E."/>
            <person name="Uehling J."/>
            <person name="Grigoriev I.V."/>
            <person name="Vagvolgyi C."/>
            <person name="Papp T."/>
            <person name="Martin F.M."/>
            <person name="Miettinen O."/>
            <person name="Hibbett D.S."/>
            <person name="Nagy L.G."/>
        </authorList>
    </citation>
    <scope>NUCLEOTIDE SEQUENCE [LARGE SCALE GENOMIC DNA]</scope>
    <source>
        <strain evidence="4 5">FP101781</strain>
    </source>
</reference>
<comment type="similarity">
    <text evidence="1">Belongs to the MOG1 family.</text>
</comment>
<evidence type="ECO:0000256" key="2">
    <source>
        <dbReference type="ARBA" id="ARBA00022448"/>
    </source>
</evidence>
<dbReference type="InterPro" id="IPR016123">
    <property type="entry name" value="Mog1/PsbP_a/b/a-sand"/>
</dbReference>
<organism evidence="4 5">
    <name type="scientific">Coprinellus micaceus</name>
    <name type="common">Glistening ink-cap mushroom</name>
    <name type="synonym">Coprinus micaceus</name>
    <dbReference type="NCBI Taxonomy" id="71717"/>
    <lineage>
        <taxon>Eukaryota</taxon>
        <taxon>Fungi</taxon>
        <taxon>Dikarya</taxon>
        <taxon>Basidiomycota</taxon>
        <taxon>Agaricomycotina</taxon>
        <taxon>Agaricomycetes</taxon>
        <taxon>Agaricomycetidae</taxon>
        <taxon>Agaricales</taxon>
        <taxon>Agaricineae</taxon>
        <taxon>Psathyrellaceae</taxon>
        <taxon>Coprinellus</taxon>
    </lineage>
</organism>
<dbReference type="PANTHER" id="PTHR15837:SF0">
    <property type="entry name" value="RAN GUANINE NUCLEOTIDE RELEASE FACTOR"/>
    <property type="match status" value="1"/>
</dbReference>
<sequence length="179" mass="19736">MASLEKRDLFGGAITADAPPTLMDVSDIRQVPDTQEVFVYPDSNVSIITEILEKVDASKPEDIIKFHFDSLAHDNEARSSKMKEISTLANEWGDRTPPPILLKGEQFVQKFDKTTLDRVEILMAVFRVEEKGIDLVVTFNVPLDAADGGAVGVSDLAKIESDFEAFVKSLCIVDFGLFA</sequence>
<dbReference type="SUPFAM" id="SSF55724">
    <property type="entry name" value="Mog1p/PsbP-like"/>
    <property type="match status" value="1"/>
</dbReference>
<dbReference type="AlphaFoldDB" id="A0A4Y7TQB6"/>
<dbReference type="GO" id="GO:0031267">
    <property type="term" value="F:small GTPase binding"/>
    <property type="evidence" value="ECO:0007669"/>
    <property type="project" value="TreeGrafter"/>
</dbReference>
<keyword evidence="2" id="KW-0813">Transport</keyword>
<evidence type="ECO:0000313" key="4">
    <source>
        <dbReference type="EMBL" id="TEB36144.1"/>
    </source>
</evidence>
<keyword evidence="3" id="KW-0653">Protein transport</keyword>
<keyword evidence="5" id="KW-1185">Reference proteome</keyword>
<dbReference type="InterPro" id="IPR007681">
    <property type="entry name" value="Mog1"/>
</dbReference>